<keyword evidence="4" id="KW-1185">Reference proteome</keyword>
<gene>
    <name evidence="3" type="ORF">A1O3_01739</name>
</gene>
<name>W9YJV1_9EURO</name>
<evidence type="ECO:0000313" key="4">
    <source>
        <dbReference type="Proteomes" id="UP000019478"/>
    </source>
</evidence>
<accession>W9YJV1</accession>
<dbReference type="AlphaFoldDB" id="W9YJV1"/>
<evidence type="ECO:0000256" key="2">
    <source>
        <dbReference type="SAM" id="SignalP"/>
    </source>
</evidence>
<keyword evidence="2" id="KW-0732">Signal</keyword>
<dbReference type="OrthoDB" id="10440602at2759"/>
<evidence type="ECO:0000256" key="1">
    <source>
        <dbReference type="SAM" id="MobiDB-lite"/>
    </source>
</evidence>
<protein>
    <submittedName>
        <fullName evidence="3">Uncharacterized protein</fullName>
    </submittedName>
</protein>
<feature type="compositionally biased region" description="Acidic residues" evidence="1">
    <location>
        <begin position="137"/>
        <end position="149"/>
    </location>
</feature>
<sequence length="159" mass="17678">MKTTHLAWTLLLFAATALSIVIPIPARNPDREHYPNVLHQLNHMQPTNSLMCRLSHQSMSCYGGPAVTLQTCQATCTCDNGRISCPSYKYCDDSTMDTFCGGLCQCGAPASARPKINKEAEIVMSPHHYSPPRAPFDDDDDDSDDDDEESLRQKRQGSW</sequence>
<dbReference type="EMBL" id="AMGY01000001">
    <property type="protein sequence ID" value="EXJ93182.1"/>
    <property type="molecule type" value="Genomic_DNA"/>
</dbReference>
<feature type="chain" id="PRO_5004932795" evidence="2">
    <location>
        <begin position="20"/>
        <end position="159"/>
    </location>
</feature>
<dbReference type="HOGENOM" id="CLU_107227_0_0_1"/>
<dbReference type="Proteomes" id="UP000019478">
    <property type="component" value="Unassembled WGS sequence"/>
</dbReference>
<dbReference type="RefSeq" id="XP_007730072.1">
    <property type="nucleotide sequence ID" value="XM_007731882.1"/>
</dbReference>
<reference evidence="3 4" key="1">
    <citation type="submission" date="2013-03" db="EMBL/GenBank/DDBJ databases">
        <title>The Genome Sequence of Capronia epimyces CBS 606.96.</title>
        <authorList>
            <consortium name="The Broad Institute Genomics Platform"/>
            <person name="Cuomo C."/>
            <person name="de Hoog S."/>
            <person name="Gorbushina A."/>
            <person name="Walker B."/>
            <person name="Young S.K."/>
            <person name="Zeng Q."/>
            <person name="Gargeya S."/>
            <person name="Fitzgerald M."/>
            <person name="Haas B."/>
            <person name="Abouelleil A."/>
            <person name="Allen A.W."/>
            <person name="Alvarado L."/>
            <person name="Arachchi H.M."/>
            <person name="Berlin A.M."/>
            <person name="Chapman S.B."/>
            <person name="Gainer-Dewar J."/>
            <person name="Goldberg J."/>
            <person name="Griggs A."/>
            <person name="Gujja S."/>
            <person name="Hansen M."/>
            <person name="Howarth C."/>
            <person name="Imamovic A."/>
            <person name="Ireland A."/>
            <person name="Larimer J."/>
            <person name="McCowan C."/>
            <person name="Murphy C."/>
            <person name="Pearson M."/>
            <person name="Poon T.W."/>
            <person name="Priest M."/>
            <person name="Roberts A."/>
            <person name="Saif S."/>
            <person name="Shea T."/>
            <person name="Sisk P."/>
            <person name="Sykes S."/>
            <person name="Wortman J."/>
            <person name="Nusbaum C."/>
            <person name="Birren B."/>
        </authorList>
    </citation>
    <scope>NUCLEOTIDE SEQUENCE [LARGE SCALE GENOMIC DNA]</scope>
    <source>
        <strain evidence="3 4">CBS 606.96</strain>
    </source>
</reference>
<organism evidence="3 4">
    <name type="scientific">Capronia epimyces CBS 606.96</name>
    <dbReference type="NCBI Taxonomy" id="1182542"/>
    <lineage>
        <taxon>Eukaryota</taxon>
        <taxon>Fungi</taxon>
        <taxon>Dikarya</taxon>
        <taxon>Ascomycota</taxon>
        <taxon>Pezizomycotina</taxon>
        <taxon>Eurotiomycetes</taxon>
        <taxon>Chaetothyriomycetidae</taxon>
        <taxon>Chaetothyriales</taxon>
        <taxon>Herpotrichiellaceae</taxon>
        <taxon>Capronia</taxon>
    </lineage>
</organism>
<feature type="signal peptide" evidence="2">
    <location>
        <begin position="1"/>
        <end position="19"/>
    </location>
</feature>
<evidence type="ECO:0000313" key="3">
    <source>
        <dbReference type="EMBL" id="EXJ93182.1"/>
    </source>
</evidence>
<dbReference type="GeneID" id="19165872"/>
<proteinExistence type="predicted"/>
<feature type="region of interest" description="Disordered" evidence="1">
    <location>
        <begin position="119"/>
        <end position="159"/>
    </location>
</feature>
<comment type="caution">
    <text evidence="3">The sequence shown here is derived from an EMBL/GenBank/DDBJ whole genome shotgun (WGS) entry which is preliminary data.</text>
</comment>